<proteinExistence type="predicted"/>
<dbReference type="Proteomes" id="UP000297322">
    <property type="component" value="Unassembled WGS sequence"/>
</dbReference>
<keyword evidence="1" id="KW-0843">Virulence</keyword>
<gene>
    <name evidence="2" type="ORF">E4T65_01440</name>
</gene>
<sequence>MDMDADSSPLLTRLIDHANPPAPGRDDLKTALQRLNIHSVFDIVRLSEKQFARQLAAYNDDDAQSIYLKAQSAVAQLEGVFRENQVGSDASSLRHKRRIGAAKSAAGATYKALFEENWDQFCASTSIAAVDSPAAYLRELYLFAEQLEKNALGPSATKLTERRPDLKGLLIDSRSVSEQQPMLSIINHTLLSNIADTPTTDTYALLSDTWYPYSLPFNVYHYTCHYALSGAKPALGELSYRISRKLPIAGNSSVYGLVTAPNDEVQCLLSGLSPEQQNMLKSPLAHTHGAADFYRTYYNADVGAPEKIADFLQHTQLDAEQLQALLAQQAHQPSKSPNCLQDTGLTYGACYVNAPGHSPISLDAQAPDKLSNVSLERFDRLQRMVRLQRWLDIPFAHLDTLIVSVMRGENSTNSTLLMINHNTLRALGVYRYLNKRYGLHAEEFAALVHQMPVHGSGQDLSLFDQVFNRTDSPPLRLDNRPFDMNTRQQLSAALGLQDTPDSLGLLISTNTFAERNILTLSKIYRQARIARLFGLSVLECQQLANLLQLQPQLLNPNLRAAPQGLPDFLDLLMQLDWASQWLKAQGTGPSWLRRQWLQGLASTDSAVNALLKRFADYDQNALTDRVNMLTLPQQPYDETPRLTAINWQSIIHSAMSRARFTGTVEQALDEALGTCSISVQHDRQKHFIEQAKEKLLPELVKTIGELWELYLRLRPLINAHPHPAGESELRLKYECHSALSRLYMPLTPSAAPLQTLGYLILLLPNATELLQLSISQQALHQFLAKPHWLDQAYPTFSLLELSLNTLYLLQWFKHCIDRYNLSEQQLFDYFDYANRPPNGVSLTSRHETDEHLAQLLGWRTEEIEVLSHHLSPPRITSMSRLDWVLRCHQASLDTQLSAGMLLRACQLQSTSTLEEWKVVSEALARTDQ</sequence>
<dbReference type="RefSeq" id="WP_135196152.1">
    <property type="nucleotide sequence ID" value="NZ_SPVI01000001.1"/>
</dbReference>
<evidence type="ECO:0000313" key="2">
    <source>
        <dbReference type="EMBL" id="TFW45143.1"/>
    </source>
</evidence>
<comment type="caution">
    <text evidence="2">The sequence shown here is derived from an EMBL/GenBank/DDBJ whole genome shotgun (WGS) entry which is preliminary data.</text>
</comment>
<evidence type="ECO:0000256" key="1">
    <source>
        <dbReference type="ARBA" id="ARBA00023026"/>
    </source>
</evidence>
<dbReference type="InterPro" id="IPR018003">
    <property type="entry name" value="Insecticidal_toxin/plasmid_vir"/>
</dbReference>
<dbReference type="Pfam" id="PF03538">
    <property type="entry name" value="VRP1"/>
    <property type="match status" value="1"/>
</dbReference>
<name>A0A4Y9TL95_PSEFL</name>
<dbReference type="AlphaFoldDB" id="A0A4Y9TL95"/>
<evidence type="ECO:0000313" key="3">
    <source>
        <dbReference type="Proteomes" id="UP000297322"/>
    </source>
</evidence>
<dbReference type="EMBL" id="SPVI01000001">
    <property type="protein sequence ID" value="TFW45143.1"/>
    <property type="molecule type" value="Genomic_DNA"/>
</dbReference>
<organism evidence="2 3">
    <name type="scientific">Pseudomonas fluorescens</name>
    <dbReference type="NCBI Taxonomy" id="294"/>
    <lineage>
        <taxon>Bacteria</taxon>
        <taxon>Pseudomonadati</taxon>
        <taxon>Pseudomonadota</taxon>
        <taxon>Gammaproteobacteria</taxon>
        <taxon>Pseudomonadales</taxon>
        <taxon>Pseudomonadaceae</taxon>
        <taxon>Pseudomonas</taxon>
    </lineage>
</organism>
<accession>A0A4Y9TL95</accession>
<reference evidence="2 3" key="1">
    <citation type="submission" date="2019-03" db="EMBL/GenBank/DDBJ databases">
        <title>Biocontrol and xenobiotic degradation properties of endophytic Pseudomonas fluorescens strain BRZ63.</title>
        <authorList>
            <person name="Chlebek D.A."/>
            <person name="Pinski A."/>
            <person name="Zur J.P."/>
            <person name="Michalska J."/>
            <person name="Hupert-Kocurek K.T."/>
        </authorList>
    </citation>
    <scope>NUCLEOTIDE SEQUENCE [LARGE SCALE GENOMIC DNA]</scope>
    <source>
        <strain evidence="2 3">BRZ63</strain>
    </source>
</reference>
<protein>
    <submittedName>
        <fullName evidence="2">Insecticidal toxin complex protein TcaA2</fullName>
    </submittedName>
</protein>